<organism evidence="1 2">
    <name type="scientific">Petrolisthes cinctipes</name>
    <name type="common">Flat porcelain crab</name>
    <dbReference type="NCBI Taxonomy" id="88211"/>
    <lineage>
        <taxon>Eukaryota</taxon>
        <taxon>Metazoa</taxon>
        <taxon>Ecdysozoa</taxon>
        <taxon>Arthropoda</taxon>
        <taxon>Crustacea</taxon>
        <taxon>Multicrustacea</taxon>
        <taxon>Malacostraca</taxon>
        <taxon>Eumalacostraca</taxon>
        <taxon>Eucarida</taxon>
        <taxon>Decapoda</taxon>
        <taxon>Pleocyemata</taxon>
        <taxon>Anomura</taxon>
        <taxon>Galatheoidea</taxon>
        <taxon>Porcellanidae</taxon>
        <taxon>Petrolisthes</taxon>
    </lineage>
</organism>
<dbReference type="AlphaFoldDB" id="A0AAE1EPF9"/>
<name>A0AAE1EPF9_PETCI</name>
<sequence>MIRREVDLGGGGGGWGLLTKLEMFTRECLSRLPAHPQLSLLAFPSESRPKAGSTNHHTEIYDSVLLRKVSSSSSSLVVVSRWVTFHGYVLGRHPLKMFISHS</sequence>
<dbReference type="EMBL" id="JAWQEG010005694">
    <property type="protein sequence ID" value="KAK3857096.1"/>
    <property type="molecule type" value="Genomic_DNA"/>
</dbReference>
<gene>
    <name evidence="1" type="ORF">Pcinc_036631</name>
</gene>
<evidence type="ECO:0000313" key="1">
    <source>
        <dbReference type="EMBL" id="KAK3857096.1"/>
    </source>
</evidence>
<keyword evidence="2" id="KW-1185">Reference proteome</keyword>
<evidence type="ECO:0000313" key="2">
    <source>
        <dbReference type="Proteomes" id="UP001286313"/>
    </source>
</evidence>
<comment type="caution">
    <text evidence="1">The sequence shown here is derived from an EMBL/GenBank/DDBJ whole genome shotgun (WGS) entry which is preliminary data.</text>
</comment>
<dbReference type="Proteomes" id="UP001286313">
    <property type="component" value="Unassembled WGS sequence"/>
</dbReference>
<proteinExistence type="predicted"/>
<reference evidence="1" key="1">
    <citation type="submission" date="2023-10" db="EMBL/GenBank/DDBJ databases">
        <title>Genome assemblies of two species of porcelain crab, Petrolisthes cinctipes and Petrolisthes manimaculis (Anomura: Porcellanidae).</title>
        <authorList>
            <person name="Angst P."/>
        </authorList>
    </citation>
    <scope>NUCLEOTIDE SEQUENCE</scope>
    <source>
        <strain evidence="1">PB745_01</strain>
        <tissue evidence="1">Gill</tissue>
    </source>
</reference>
<protein>
    <submittedName>
        <fullName evidence="1">Uncharacterized protein</fullName>
    </submittedName>
</protein>
<accession>A0AAE1EPF9</accession>